<comment type="similarity">
    <text evidence="1">Belongs to the SAPS family.</text>
</comment>
<feature type="region of interest" description="Disordered" evidence="3">
    <location>
        <begin position="1030"/>
        <end position="1103"/>
    </location>
</feature>
<keyword evidence="5" id="KW-1185">Reference proteome</keyword>
<dbReference type="STRING" id="1890683.A0A427YCF7"/>
<evidence type="ECO:0000256" key="3">
    <source>
        <dbReference type="SAM" id="MobiDB-lite"/>
    </source>
</evidence>
<evidence type="ECO:0000256" key="1">
    <source>
        <dbReference type="ARBA" id="ARBA00006180"/>
    </source>
</evidence>
<evidence type="ECO:0000313" key="5">
    <source>
        <dbReference type="Proteomes" id="UP000279259"/>
    </source>
</evidence>
<feature type="region of interest" description="Disordered" evidence="3">
    <location>
        <begin position="94"/>
        <end position="142"/>
    </location>
</feature>
<feature type="compositionally biased region" description="Basic and acidic residues" evidence="3">
    <location>
        <begin position="225"/>
        <end position="241"/>
    </location>
</feature>
<dbReference type="PANTHER" id="PTHR12634:SF8">
    <property type="entry name" value="FIERY MOUNTAIN, ISOFORM D"/>
    <property type="match status" value="1"/>
</dbReference>
<dbReference type="InterPro" id="IPR007587">
    <property type="entry name" value="SAPS"/>
</dbReference>
<feature type="compositionally biased region" description="Basic and acidic residues" evidence="3">
    <location>
        <begin position="129"/>
        <end position="142"/>
    </location>
</feature>
<feature type="compositionally biased region" description="Low complexity" evidence="3">
    <location>
        <begin position="1153"/>
        <end position="1163"/>
    </location>
</feature>
<dbReference type="GO" id="GO:0005829">
    <property type="term" value="C:cytosol"/>
    <property type="evidence" value="ECO:0007669"/>
    <property type="project" value="TreeGrafter"/>
</dbReference>
<feature type="region of interest" description="Disordered" evidence="3">
    <location>
        <begin position="209"/>
        <end position="244"/>
    </location>
</feature>
<accession>A0A427YCF7</accession>
<dbReference type="GO" id="GO:0019888">
    <property type="term" value="F:protein phosphatase regulator activity"/>
    <property type="evidence" value="ECO:0007669"/>
    <property type="project" value="TreeGrafter"/>
</dbReference>
<proteinExistence type="inferred from homology"/>
<dbReference type="OrthoDB" id="10259133at2759"/>
<feature type="compositionally biased region" description="Pro residues" evidence="3">
    <location>
        <begin position="100"/>
        <end position="111"/>
    </location>
</feature>
<evidence type="ECO:0000313" key="4">
    <source>
        <dbReference type="EMBL" id="RSH88859.1"/>
    </source>
</evidence>
<feature type="region of interest" description="Disordered" evidence="3">
    <location>
        <begin position="846"/>
        <end position="1015"/>
    </location>
</feature>
<dbReference type="Proteomes" id="UP000279259">
    <property type="component" value="Unassembled WGS sequence"/>
</dbReference>
<keyword evidence="2" id="KW-0131">Cell cycle</keyword>
<organism evidence="4 5">
    <name type="scientific">Saitozyma podzolica</name>
    <dbReference type="NCBI Taxonomy" id="1890683"/>
    <lineage>
        <taxon>Eukaryota</taxon>
        <taxon>Fungi</taxon>
        <taxon>Dikarya</taxon>
        <taxon>Basidiomycota</taxon>
        <taxon>Agaricomycotina</taxon>
        <taxon>Tremellomycetes</taxon>
        <taxon>Tremellales</taxon>
        <taxon>Trimorphomycetaceae</taxon>
        <taxon>Saitozyma</taxon>
    </lineage>
</organism>
<feature type="compositionally biased region" description="Polar residues" evidence="3">
    <location>
        <begin position="604"/>
        <end position="614"/>
    </location>
</feature>
<feature type="compositionally biased region" description="Gly residues" evidence="3">
    <location>
        <begin position="954"/>
        <end position="963"/>
    </location>
</feature>
<protein>
    <recommendedName>
        <fullName evidence="6">Extragenic suppressor of kinetochore protein 1</fullName>
    </recommendedName>
</protein>
<reference evidence="4 5" key="1">
    <citation type="submission" date="2018-11" db="EMBL/GenBank/DDBJ databases">
        <title>Genome sequence of Saitozyma podzolica DSM 27192.</title>
        <authorList>
            <person name="Aliyu H."/>
            <person name="Gorte O."/>
            <person name="Ochsenreither K."/>
        </authorList>
    </citation>
    <scope>NUCLEOTIDE SEQUENCE [LARGE SCALE GENOMIC DNA]</scope>
    <source>
        <strain evidence="4 5">DSM 27192</strain>
    </source>
</reference>
<feature type="region of interest" description="Disordered" evidence="3">
    <location>
        <begin position="1120"/>
        <end position="1224"/>
    </location>
</feature>
<sequence>MLWRFSFATTSSLDNLLSRETPPTLEEVMDEQDVLAECKAQNNKLVAYLSKEQSIKSLLQWVVAGLDELDQQASEADLAALDHILEQPELYPSYKFRPSVPGPGPGSPPLEPAKQVAEQEAAGDATAEEVEKGDEGEAEGQKLEDVFPDVGLGEGLEAPQPVDEEPQRSRYPLVATEILTSELWTIPESILQHKDELLRPFWDAVLPPIQPDVSGDSSNADADVAEQKERERERDRARDEFWSDADEERDRKREIIRGMWVKVNGALITKRTTEMIRFIQTLPDIVERMLARISSPAVQDMLIRIVSAEEAGVPGVIEWLASEGLIPRLLALLTPYKPVSTHVIAAELLKSIITLCAPSPFNPHGGNAMEQQGQQPPGTRDNRLVRELVSERSISTLISFMLDPIELNDDGTDPFAMQPLPSVSSATSSLTHICSILTELIRRNNSDFSEPHLFHTLRNRLMSIRMQRPSQPQSEEDEEEDRKRMEEAMTEMSEKMGIVHLGTLLTCISARFDQLHRFLLEPRSQPLTMERFRIVELYAELLHSSNMSILNRMPKSGPEYTADGILSGGLSGLEALGEAIDGDRVGEDATPEEQVTQARELPVSSGSTDASFTGSEDVASEDEKMLEDIDEESTPSASPAASGTLEPPPPSQADVARLRDVMEADVRSATSDVASASHAAAAADTTAAPSVASDLDFEPPMGQLPPQDDSLAPGDLLKQMYIQHRVLPTVVELFFEYPTNDFMHHVVYDMLQQVLNGRLGPGLNRELVIELIREAKLIERVLDAQRLNDEMSARTPRLAYMGHIILIAEELVKFLSRCPPELAEVIQDSWVPSEWEAFVDGTLRETKARDSQPLAGGSPCRDDEDEPKFGEPLTRTVAQDGFADRGGFDEHDEEGNTVERYWRTVGAEASRRHVDSSDDDDDDADWLRPSLSASRGSDDEDEFGAFQVTRTGAARGGDGGGNRGDGDDFDDDAWGVFTSGSQDDGENPFGDDNFVPSVPPLESRSNPLTPHDWASEFDREFATNEPIWSAEDEGDGEANGAGLGADGAGDAAGGSGGGGGPSIVVPLMDDEEEATPATPGSSWSFTGEDEGEDLPPTMSPTTGHVEVMKKDEAGLAEALESMEIDPERERKQGSIPASASASEVERGAEPEATSTSTTSLSIPIPVPVPIRSPPTSNNDIHPLPSPIILGQAISPPDPSLIAAATEDAPLGPGVSPDTQVTPSGTLRKEVDGRMVEVPADEVALGVEEATRQESG</sequence>
<dbReference type="EMBL" id="RSCD01000016">
    <property type="protein sequence ID" value="RSH88859.1"/>
    <property type="molecule type" value="Genomic_DNA"/>
</dbReference>
<name>A0A427YCF7_9TREE</name>
<dbReference type="SUPFAM" id="SSF48371">
    <property type="entry name" value="ARM repeat"/>
    <property type="match status" value="1"/>
</dbReference>
<comment type="caution">
    <text evidence="4">The sequence shown here is derived from an EMBL/GenBank/DDBJ whole genome shotgun (WGS) entry which is preliminary data.</text>
</comment>
<dbReference type="PANTHER" id="PTHR12634">
    <property type="entry name" value="SIT4 YEAST -ASSOCIATING PROTEIN-RELATED"/>
    <property type="match status" value="1"/>
</dbReference>
<evidence type="ECO:0000256" key="2">
    <source>
        <dbReference type="ARBA" id="ARBA00023306"/>
    </source>
</evidence>
<dbReference type="GO" id="GO:0019903">
    <property type="term" value="F:protein phosphatase binding"/>
    <property type="evidence" value="ECO:0007669"/>
    <property type="project" value="InterPro"/>
</dbReference>
<feature type="region of interest" description="Disordered" evidence="3">
    <location>
        <begin position="584"/>
        <end position="653"/>
    </location>
</feature>
<evidence type="ECO:0008006" key="6">
    <source>
        <dbReference type="Google" id="ProtNLM"/>
    </source>
</evidence>
<feature type="region of interest" description="Disordered" evidence="3">
    <location>
        <begin position="464"/>
        <end position="485"/>
    </location>
</feature>
<gene>
    <name evidence="4" type="ORF">EHS25_003087</name>
</gene>
<dbReference type="Pfam" id="PF04499">
    <property type="entry name" value="SAPS"/>
    <property type="match status" value="1"/>
</dbReference>
<feature type="compositionally biased region" description="Gly residues" evidence="3">
    <location>
        <begin position="1037"/>
        <end position="1061"/>
    </location>
</feature>
<dbReference type="AlphaFoldDB" id="A0A427YCF7"/>
<dbReference type="InterPro" id="IPR016024">
    <property type="entry name" value="ARM-type_fold"/>
</dbReference>
<dbReference type="GO" id="GO:0005634">
    <property type="term" value="C:nucleus"/>
    <property type="evidence" value="ECO:0007669"/>
    <property type="project" value="TreeGrafter"/>
</dbReference>